<dbReference type="Proteomes" id="UP000054928">
    <property type="component" value="Unassembled WGS sequence"/>
</dbReference>
<keyword evidence="1" id="KW-0378">Hydrolase</keyword>
<proteinExistence type="predicted"/>
<dbReference type="EMBL" id="CCYD01002047">
    <property type="protein sequence ID" value="CEG46305.1"/>
    <property type="molecule type" value="Genomic_DNA"/>
</dbReference>
<accession>A0A0P1AZL9</accession>
<dbReference type="OrthoDB" id="434211at2759"/>
<dbReference type="PANTHER" id="PTHR33129">
    <property type="entry name" value="PROTEIN KINASE DOMAIN-CONTAINING PROTEIN-RELATED"/>
    <property type="match status" value="1"/>
</dbReference>
<evidence type="ECO:0000313" key="1">
    <source>
        <dbReference type="EMBL" id="CEG46305.1"/>
    </source>
</evidence>
<reference evidence="2" key="1">
    <citation type="submission" date="2014-09" db="EMBL/GenBank/DDBJ databases">
        <authorList>
            <person name="Sharma Rahul"/>
            <person name="Thines Marco"/>
        </authorList>
    </citation>
    <scope>NUCLEOTIDE SEQUENCE [LARGE SCALE GENOMIC DNA]</scope>
</reference>
<dbReference type="InterPro" id="IPR027417">
    <property type="entry name" value="P-loop_NTPase"/>
</dbReference>
<dbReference type="InterPro" id="IPR052980">
    <property type="entry name" value="Crinkler_effector"/>
</dbReference>
<keyword evidence="2" id="KW-1185">Reference proteome</keyword>
<protein>
    <submittedName>
        <fullName evidence="1">p-loop containing nucleoside triphosphate hydrolase</fullName>
    </submittedName>
</protein>
<organism evidence="1 2">
    <name type="scientific">Plasmopara halstedii</name>
    <name type="common">Downy mildew of sunflower</name>
    <dbReference type="NCBI Taxonomy" id="4781"/>
    <lineage>
        <taxon>Eukaryota</taxon>
        <taxon>Sar</taxon>
        <taxon>Stramenopiles</taxon>
        <taxon>Oomycota</taxon>
        <taxon>Peronosporomycetes</taxon>
        <taxon>Peronosporales</taxon>
        <taxon>Peronosporaceae</taxon>
        <taxon>Plasmopara</taxon>
    </lineage>
</organism>
<name>A0A0P1AZL9_PLAHL</name>
<evidence type="ECO:0000313" key="2">
    <source>
        <dbReference type="Proteomes" id="UP000054928"/>
    </source>
</evidence>
<dbReference type="GO" id="GO:0016787">
    <property type="term" value="F:hydrolase activity"/>
    <property type="evidence" value="ECO:0007669"/>
    <property type="project" value="UniProtKB-KW"/>
</dbReference>
<sequence length="136" mass="15509">MVKYAIVTGTPGIGKSVFVYYVMWRLIKQQKRVLFLTAEPPIYFDGNTVWEATQLPYSGNRQFWSPDLWCLVDSVDPTSIHGFPILNCSVLLASTPRRDSFGEFKKLPPTAVVLYMPLWTEEEFSAIAPLYPNAEK</sequence>
<dbReference type="RefSeq" id="XP_024582674.1">
    <property type="nucleotide sequence ID" value="XM_024717147.1"/>
</dbReference>
<dbReference type="AlphaFoldDB" id="A0A0P1AZL9"/>
<dbReference type="SUPFAM" id="SSF52540">
    <property type="entry name" value="P-loop containing nucleoside triphosphate hydrolases"/>
    <property type="match status" value="1"/>
</dbReference>
<dbReference type="GeneID" id="36397768"/>
<dbReference type="STRING" id="4781.A0A0P1AZL9"/>